<evidence type="ECO:0000313" key="1">
    <source>
        <dbReference type="EMBL" id="APF18716.1"/>
    </source>
</evidence>
<accession>H1XTS9</accession>
<proteinExistence type="predicted"/>
<dbReference type="STRING" id="880073.Cabys_1967"/>
<evidence type="ECO:0008006" key="5">
    <source>
        <dbReference type="Google" id="ProtNLM"/>
    </source>
</evidence>
<dbReference type="PROSITE" id="PS51257">
    <property type="entry name" value="PROKAR_LIPOPROTEIN"/>
    <property type="match status" value="1"/>
</dbReference>
<organism evidence="2 3">
    <name type="scientific">Caldithrix abyssi DSM 13497</name>
    <dbReference type="NCBI Taxonomy" id="880073"/>
    <lineage>
        <taxon>Bacteria</taxon>
        <taxon>Pseudomonadati</taxon>
        <taxon>Calditrichota</taxon>
        <taxon>Calditrichia</taxon>
        <taxon>Calditrichales</taxon>
        <taxon>Calditrichaceae</taxon>
        <taxon>Caldithrix</taxon>
    </lineage>
</organism>
<keyword evidence="3" id="KW-1185">Reference proteome</keyword>
<name>H1XTS9_CALAY</name>
<dbReference type="EMBL" id="CP018099">
    <property type="protein sequence ID" value="APF18716.1"/>
    <property type="molecule type" value="Genomic_DNA"/>
</dbReference>
<dbReference type="Proteomes" id="UP000004671">
    <property type="component" value="Chromosome"/>
</dbReference>
<evidence type="ECO:0000313" key="2">
    <source>
        <dbReference type="EMBL" id="EHO42696.1"/>
    </source>
</evidence>
<evidence type="ECO:0000313" key="4">
    <source>
        <dbReference type="Proteomes" id="UP000183868"/>
    </source>
</evidence>
<dbReference type="PaxDb" id="880073-Calab_3090"/>
<reference evidence="1 4" key="2">
    <citation type="submission" date="2016-11" db="EMBL/GenBank/DDBJ databases">
        <title>Genomic analysis of Caldithrix abyssi and proposal of a novel bacterial phylum Caldithrichaeota.</title>
        <authorList>
            <person name="Kublanov I."/>
            <person name="Sigalova O."/>
            <person name="Gavrilov S."/>
            <person name="Lebedinsky A."/>
            <person name="Ivanova N."/>
            <person name="Daum C."/>
            <person name="Reddy T."/>
            <person name="Klenk H.P."/>
            <person name="Goker M."/>
            <person name="Reva O."/>
            <person name="Miroshnichenko M."/>
            <person name="Kyprides N."/>
            <person name="Woyke T."/>
            <person name="Gelfand M."/>
        </authorList>
    </citation>
    <scope>NUCLEOTIDE SEQUENCE [LARGE SCALE GENOMIC DNA]</scope>
    <source>
        <strain evidence="1 4">LF13</strain>
    </source>
</reference>
<reference evidence="2 3" key="1">
    <citation type="submission" date="2011-09" db="EMBL/GenBank/DDBJ databases">
        <title>The permanent draft genome of Caldithrix abyssi DSM 13497.</title>
        <authorList>
            <consortium name="US DOE Joint Genome Institute (JGI-PGF)"/>
            <person name="Lucas S."/>
            <person name="Han J."/>
            <person name="Lapidus A."/>
            <person name="Bruce D."/>
            <person name="Goodwin L."/>
            <person name="Pitluck S."/>
            <person name="Peters L."/>
            <person name="Kyrpides N."/>
            <person name="Mavromatis K."/>
            <person name="Ivanova N."/>
            <person name="Mikhailova N."/>
            <person name="Chertkov O."/>
            <person name="Detter J.C."/>
            <person name="Tapia R."/>
            <person name="Han C."/>
            <person name="Land M."/>
            <person name="Hauser L."/>
            <person name="Markowitz V."/>
            <person name="Cheng J.-F."/>
            <person name="Hugenholtz P."/>
            <person name="Woyke T."/>
            <person name="Wu D."/>
            <person name="Spring S."/>
            <person name="Brambilla E."/>
            <person name="Klenk H.-P."/>
            <person name="Eisen J.A."/>
        </authorList>
    </citation>
    <scope>NUCLEOTIDE SEQUENCE [LARGE SCALE GENOMIC DNA]</scope>
    <source>
        <strain evidence="2 3">DSM 13497</strain>
    </source>
</reference>
<dbReference type="RefSeq" id="WP_006930051.1">
    <property type="nucleotide sequence ID" value="NZ_CM001402.1"/>
</dbReference>
<dbReference type="KEGG" id="caby:Cabys_1967"/>
<dbReference type="AlphaFoldDB" id="H1XTS9"/>
<protein>
    <recommendedName>
        <fullName evidence="5">PpiC domain-containing protein</fullName>
    </recommendedName>
</protein>
<evidence type="ECO:0000313" key="3">
    <source>
        <dbReference type="Proteomes" id="UP000004671"/>
    </source>
</evidence>
<sequence precursor="true">MNRVSKFILIVAGFALAGVALAGIVVFLSCAKKEATHKETLVARVKDRTISVNEFIRRAEYTIRPAYCRGDNYIHRKIVLNSLIAEKLMALEAGENNELTNNHEFQQYLLGRKEQAMRQWLFYEVGIRPVKLDTAEIRRLYSVAGRVYRVSFLNCPDHETAHDIYRKLTVGKISFEQMARELSAKKNVPQKEIKFDAPEPDVVHQALYEPSIKKGQLIGPLEVAPDSYVILRVDGWRSYPALTDQQQADRLKQVKDKLTERQAIARYEKFIGQLMGDKKLQFNPEIFKRLVNILGPEYFKTEKEKKEMFNKKFWNKDNEMMVRKNGLEQLGEMAGQTFFTIDGQAWTVERFMDHLQRHPLVFRRKKFPQNQFARHFRQAVADMIRDYYLTRVAYERGYDKIPEVQRYEQMWKDNLLALYHKKQYLDRHDIKGKKGMAIIKEVLDPYVAQLRQKYQDQIEINTDAFEKIKLTRIDMFAIQPNQAFPVVVPSFPQLTTHNMLDYGRKMDYPESGKDL</sequence>
<dbReference type="Proteomes" id="UP000183868">
    <property type="component" value="Chromosome"/>
</dbReference>
<dbReference type="InParanoid" id="H1XTS9"/>
<dbReference type="HOGENOM" id="CLU_528618_0_0_0"/>
<dbReference type="EMBL" id="CM001402">
    <property type="protein sequence ID" value="EHO42696.1"/>
    <property type="molecule type" value="Genomic_DNA"/>
</dbReference>
<gene>
    <name evidence="1" type="ORF">Cabys_1967</name>
    <name evidence="2" type="ORF">Calab_3090</name>
</gene>